<dbReference type="Pfam" id="PF14522">
    <property type="entry name" value="Cytochrome_C7"/>
    <property type="match status" value="1"/>
</dbReference>
<dbReference type="InterPro" id="IPR026352">
    <property type="entry name" value="Nanowire_3heme"/>
</dbReference>
<evidence type="ECO:0000259" key="1">
    <source>
        <dbReference type="Pfam" id="PF14522"/>
    </source>
</evidence>
<protein>
    <submittedName>
        <fullName evidence="2">Cytochrome c3 family protein</fullName>
    </submittedName>
</protein>
<dbReference type="InterPro" id="IPR029467">
    <property type="entry name" value="Cyt_c7-like"/>
</dbReference>
<dbReference type="SUPFAM" id="SSF48695">
    <property type="entry name" value="Multiheme cytochromes"/>
    <property type="match status" value="1"/>
</dbReference>
<dbReference type="EMBL" id="JACPRF010000291">
    <property type="protein sequence ID" value="MBI2877142.1"/>
    <property type="molecule type" value="Genomic_DNA"/>
</dbReference>
<feature type="domain" description="Cytochrome c7-like" evidence="1">
    <location>
        <begin position="112"/>
        <end position="181"/>
    </location>
</feature>
<name>A0A932CPW4_UNCTE</name>
<dbReference type="AlphaFoldDB" id="A0A932CPW4"/>
<evidence type="ECO:0000313" key="3">
    <source>
        <dbReference type="Proteomes" id="UP000769766"/>
    </source>
</evidence>
<proteinExistence type="predicted"/>
<dbReference type="CDD" id="cd08168">
    <property type="entry name" value="Cytochrom_C3"/>
    <property type="match status" value="1"/>
</dbReference>
<gene>
    <name evidence="2" type="ORF">HYY20_09700</name>
</gene>
<accession>A0A932CPW4</accession>
<dbReference type="Gene3D" id="3.90.10.10">
    <property type="entry name" value="Cytochrome C3"/>
    <property type="match status" value="1"/>
</dbReference>
<reference evidence="2" key="1">
    <citation type="submission" date="2020-07" db="EMBL/GenBank/DDBJ databases">
        <title>Huge and variable diversity of episymbiotic CPR bacteria and DPANN archaea in groundwater ecosystems.</title>
        <authorList>
            <person name="He C.Y."/>
            <person name="Keren R."/>
            <person name="Whittaker M."/>
            <person name="Farag I.F."/>
            <person name="Doudna J."/>
            <person name="Cate J.H.D."/>
            <person name="Banfield J.F."/>
        </authorList>
    </citation>
    <scope>NUCLEOTIDE SEQUENCE</scope>
    <source>
        <strain evidence="2">NC_groundwater_672_Ag_B-0.1um_62_36</strain>
    </source>
</reference>
<dbReference type="NCBIfam" id="TIGR04257">
    <property type="entry name" value="nanowire_3heme"/>
    <property type="match status" value="1"/>
</dbReference>
<evidence type="ECO:0000313" key="2">
    <source>
        <dbReference type="EMBL" id="MBI2877142.1"/>
    </source>
</evidence>
<organism evidence="2 3">
    <name type="scientific">Tectimicrobiota bacterium</name>
    <dbReference type="NCBI Taxonomy" id="2528274"/>
    <lineage>
        <taxon>Bacteria</taxon>
        <taxon>Pseudomonadati</taxon>
        <taxon>Nitrospinota/Tectimicrobiota group</taxon>
        <taxon>Candidatus Tectimicrobiota</taxon>
    </lineage>
</organism>
<sequence length="188" mass="21196">MRRFWPLTPWGLLLVLWGCHLSYFPGRSGSQLAASQPFRIEWGGDGVELPPQEAIPLALKALPRDRSQVDWVRAVREGYIAPKGSIREKAKEDSLLDLDIVLIVMDPLLPDVIFSHAVHTYWLDCESCHPKIFTPKKEGNYYTMQDIWEGRSCGRCHGTVAFPTKVGMGAGFNANCLKCHNRKRGYGP</sequence>
<dbReference type="InterPro" id="IPR036280">
    <property type="entry name" value="Multihaem_cyt_sf"/>
</dbReference>
<comment type="caution">
    <text evidence="2">The sequence shown here is derived from an EMBL/GenBank/DDBJ whole genome shotgun (WGS) entry which is preliminary data.</text>
</comment>
<dbReference type="Proteomes" id="UP000769766">
    <property type="component" value="Unassembled WGS sequence"/>
</dbReference>